<dbReference type="AlphaFoldDB" id="D5BWH8"/>
<dbReference type="OrthoDB" id="5770702at2"/>
<name>D5BWH8_NITHN</name>
<dbReference type="KEGG" id="nhl:Nhal_2556"/>
<keyword evidence="2" id="KW-1185">Reference proteome</keyword>
<proteinExistence type="predicted"/>
<gene>
    <name evidence="1" type="ordered locus">Nhal_2556</name>
</gene>
<dbReference type="STRING" id="472759.Nhal_2556"/>
<dbReference type="EMBL" id="CP001798">
    <property type="protein sequence ID" value="ADE15635.1"/>
    <property type="molecule type" value="Genomic_DNA"/>
</dbReference>
<evidence type="ECO:0000313" key="2">
    <source>
        <dbReference type="Proteomes" id="UP000001844"/>
    </source>
</evidence>
<dbReference type="eggNOG" id="ENOG502ZQUX">
    <property type="taxonomic scope" value="Bacteria"/>
</dbReference>
<dbReference type="RefSeq" id="WP_013033495.1">
    <property type="nucleotide sequence ID" value="NC_013960.1"/>
</dbReference>
<evidence type="ECO:0000313" key="1">
    <source>
        <dbReference type="EMBL" id="ADE15635.1"/>
    </source>
</evidence>
<protein>
    <submittedName>
        <fullName evidence="1">Uncharacterized protein</fullName>
    </submittedName>
</protein>
<reference evidence="2" key="1">
    <citation type="submission" date="2010-04" db="EMBL/GenBank/DDBJ databases">
        <title>Complete genome sequence of Nitrosococcus halophilus Nc4, a salt-adapted, aerobic obligate ammonia-oxidizing sulfur purple bacterium.</title>
        <authorList>
            <consortium name="US DOE Joint Genome Institute"/>
            <person name="Campbell M.A."/>
            <person name="Malfatti S.A."/>
            <person name="Chain P.S.G."/>
            <person name="Heidelberg J.F."/>
            <person name="Ward B.B."/>
            <person name="Klotz M.G."/>
        </authorList>
    </citation>
    <scope>NUCLEOTIDE SEQUENCE [LARGE SCALE GENOMIC DNA]</scope>
    <source>
        <strain evidence="2">Nc4</strain>
    </source>
</reference>
<dbReference type="HOGENOM" id="CLU_1804159_0_0_6"/>
<accession>D5BWH8</accession>
<organism evidence="1 2">
    <name type="scientific">Nitrosococcus halophilus (strain Nc4)</name>
    <dbReference type="NCBI Taxonomy" id="472759"/>
    <lineage>
        <taxon>Bacteria</taxon>
        <taxon>Pseudomonadati</taxon>
        <taxon>Pseudomonadota</taxon>
        <taxon>Gammaproteobacteria</taxon>
        <taxon>Chromatiales</taxon>
        <taxon>Chromatiaceae</taxon>
        <taxon>Nitrosococcus</taxon>
    </lineage>
</organism>
<sequence>MTNKRLFHIGSYIALFSLFFTMTTTAYAYGGGRSQSQSSSCTSVRFSEENPAPKAVIPELSHFSFVASSNLQEATLAVEIRDQEGILTVTKQPNGSYLVEGDLPEPITEERYARIDISAQTVAGCPSHHHYLVKIEPPSEPEAE</sequence>
<dbReference type="Proteomes" id="UP000001844">
    <property type="component" value="Chromosome"/>
</dbReference>